<dbReference type="UniPathway" id="UPA00071"/>
<keyword evidence="1" id="KW-0479">Metal-binding</keyword>
<name>A0A7C2UL99_9CREN</name>
<keyword evidence="2" id="KW-0456">Lyase</keyword>
<comment type="caution">
    <text evidence="4">The sequence shown here is derived from an EMBL/GenBank/DDBJ whole genome shotgun (WGS) entry which is preliminary data.</text>
</comment>
<dbReference type="PANTHER" id="PTHR22789:SF0">
    <property type="entry name" value="3-OXO-TETRONATE 4-PHOSPHATE DECARBOXYLASE-RELATED"/>
    <property type="match status" value="1"/>
</dbReference>
<dbReference type="SMART" id="SM01007">
    <property type="entry name" value="Aldolase_II"/>
    <property type="match status" value="1"/>
</dbReference>
<dbReference type="GO" id="GO:0016832">
    <property type="term" value="F:aldehyde-lyase activity"/>
    <property type="evidence" value="ECO:0007669"/>
    <property type="project" value="TreeGrafter"/>
</dbReference>
<dbReference type="InterPro" id="IPR001303">
    <property type="entry name" value="Aldolase_II/adducin_N"/>
</dbReference>
<evidence type="ECO:0000256" key="1">
    <source>
        <dbReference type="ARBA" id="ARBA00022723"/>
    </source>
</evidence>
<gene>
    <name evidence="4" type="ORF">ENO36_02695</name>
</gene>
<dbReference type="GO" id="GO:0046872">
    <property type="term" value="F:metal ion binding"/>
    <property type="evidence" value="ECO:0007669"/>
    <property type="project" value="UniProtKB-KW"/>
</dbReference>
<dbReference type="PANTHER" id="PTHR22789">
    <property type="entry name" value="FUCULOSE PHOSPHATE ALDOLASE"/>
    <property type="match status" value="1"/>
</dbReference>
<dbReference type="Pfam" id="PF00596">
    <property type="entry name" value="Aldolase_II"/>
    <property type="match status" value="1"/>
</dbReference>
<dbReference type="Proteomes" id="UP000885664">
    <property type="component" value="Unassembled WGS sequence"/>
</dbReference>
<dbReference type="InterPro" id="IPR050197">
    <property type="entry name" value="Aldolase_class_II_sugar_metab"/>
</dbReference>
<reference evidence="4" key="1">
    <citation type="journal article" date="2020" name="mSystems">
        <title>Genome- and Community-Level Interaction Insights into Carbon Utilization and Element Cycling Functions of Hydrothermarchaeota in Hydrothermal Sediment.</title>
        <authorList>
            <person name="Zhou Z."/>
            <person name="Liu Y."/>
            <person name="Xu W."/>
            <person name="Pan J."/>
            <person name="Luo Z.H."/>
            <person name="Li M."/>
        </authorList>
    </citation>
    <scope>NUCLEOTIDE SEQUENCE [LARGE SCALE GENOMIC DNA]</scope>
    <source>
        <strain evidence="4">SpSt-1259</strain>
    </source>
</reference>
<dbReference type="Gene3D" id="3.40.225.10">
    <property type="entry name" value="Class II aldolase/adducin N-terminal domain"/>
    <property type="match status" value="1"/>
</dbReference>
<dbReference type="GO" id="GO:0005829">
    <property type="term" value="C:cytosol"/>
    <property type="evidence" value="ECO:0007669"/>
    <property type="project" value="TreeGrafter"/>
</dbReference>
<dbReference type="InterPro" id="IPR036409">
    <property type="entry name" value="Aldolase_II/adducin_N_sf"/>
</dbReference>
<accession>A0A7C2UL99</accession>
<sequence>MSLELKMKVAQGMKRLYERDLVSSLGGNLSARTDDGRVFITPSGSPKWELTEEDIVEVDLNGSVLSGKLKPSSELPSHLLIYRERTDVFAVAHAHPPHAVALATAGFLKEPPHVTPEEVLYLRRLSVLEFAPPGIKTAQAISSAVHSSDVIVVKNHGAFSMGKSIEEAIARIEILEEASKIIFMQLLLGRLPMRIPDNLVEEILETYKKT</sequence>
<dbReference type="EMBL" id="DSFE01000059">
    <property type="protein sequence ID" value="HEU97749.1"/>
    <property type="molecule type" value="Genomic_DNA"/>
</dbReference>
<dbReference type="SUPFAM" id="SSF53639">
    <property type="entry name" value="AraD/HMP-PK domain-like"/>
    <property type="match status" value="1"/>
</dbReference>
<feature type="domain" description="Class II aldolase/adducin N-terminal" evidence="3">
    <location>
        <begin position="7"/>
        <end position="183"/>
    </location>
</feature>
<proteinExistence type="predicted"/>
<organism evidence="4">
    <name type="scientific">Fervidicoccus fontis</name>
    <dbReference type="NCBI Taxonomy" id="683846"/>
    <lineage>
        <taxon>Archaea</taxon>
        <taxon>Thermoproteota</taxon>
        <taxon>Thermoprotei</taxon>
        <taxon>Fervidicoccales</taxon>
        <taxon>Fervidicoccaceae</taxon>
        <taxon>Fervidicoccus</taxon>
    </lineage>
</organism>
<dbReference type="GO" id="GO:0019323">
    <property type="term" value="P:pentose catabolic process"/>
    <property type="evidence" value="ECO:0007669"/>
    <property type="project" value="TreeGrafter"/>
</dbReference>
<evidence type="ECO:0000313" key="4">
    <source>
        <dbReference type="EMBL" id="HEU97749.1"/>
    </source>
</evidence>
<dbReference type="AlphaFoldDB" id="A0A7C2UL99"/>
<evidence type="ECO:0000259" key="3">
    <source>
        <dbReference type="SMART" id="SM01007"/>
    </source>
</evidence>
<evidence type="ECO:0000256" key="2">
    <source>
        <dbReference type="ARBA" id="ARBA00023239"/>
    </source>
</evidence>
<protein>
    <submittedName>
        <fullName evidence="4">Class II aldolase/adducin family protein</fullName>
    </submittedName>
</protein>